<sequence length="121" mass="14063">MSLNAIWKATNRRCDEIYDIIVQFDSLPRAYQVLDEDEHWLLAIALQKLVVERLYELRPQMEMVKTQLAAARMALVQGFTFEFDTDMSNMVARIKAHVDAWNCLKGEQILKECPPTIPHVN</sequence>
<dbReference type="EMBL" id="MU842810">
    <property type="protein sequence ID" value="KAK2035142.1"/>
    <property type="molecule type" value="Genomic_DNA"/>
</dbReference>
<dbReference type="AlphaFoldDB" id="A0AAD9M7Q6"/>
<name>A0AAD9M7Q6_9PEZI</name>
<evidence type="ECO:0000313" key="2">
    <source>
        <dbReference type="Proteomes" id="UP001232148"/>
    </source>
</evidence>
<comment type="caution">
    <text evidence="1">The sequence shown here is derived from an EMBL/GenBank/DDBJ whole genome shotgun (WGS) entry which is preliminary data.</text>
</comment>
<proteinExistence type="predicted"/>
<gene>
    <name evidence="1" type="ORF">LX32DRAFT_712893</name>
</gene>
<accession>A0AAD9M7Q6</accession>
<keyword evidence="2" id="KW-1185">Reference proteome</keyword>
<reference evidence="1" key="1">
    <citation type="submission" date="2021-06" db="EMBL/GenBank/DDBJ databases">
        <title>Comparative genomics, transcriptomics and evolutionary studies reveal genomic signatures of adaptation to plant cell wall in hemibiotrophic fungi.</title>
        <authorList>
            <consortium name="DOE Joint Genome Institute"/>
            <person name="Baroncelli R."/>
            <person name="Diaz J.F."/>
            <person name="Benocci T."/>
            <person name="Peng M."/>
            <person name="Battaglia E."/>
            <person name="Haridas S."/>
            <person name="Andreopoulos W."/>
            <person name="Labutti K."/>
            <person name="Pangilinan J."/>
            <person name="Floch G.L."/>
            <person name="Makela M.R."/>
            <person name="Henrissat B."/>
            <person name="Grigoriev I.V."/>
            <person name="Crouch J.A."/>
            <person name="De Vries R.P."/>
            <person name="Sukno S.A."/>
            <person name="Thon M.R."/>
        </authorList>
    </citation>
    <scope>NUCLEOTIDE SEQUENCE</scope>
    <source>
        <strain evidence="1">MAFF235873</strain>
    </source>
</reference>
<evidence type="ECO:0000313" key="1">
    <source>
        <dbReference type="EMBL" id="KAK2035142.1"/>
    </source>
</evidence>
<organism evidence="1 2">
    <name type="scientific">Colletotrichum zoysiae</name>
    <dbReference type="NCBI Taxonomy" id="1216348"/>
    <lineage>
        <taxon>Eukaryota</taxon>
        <taxon>Fungi</taxon>
        <taxon>Dikarya</taxon>
        <taxon>Ascomycota</taxon>
        <taxon>Pezizomycotina</taxon>
        <taxon>Sordariomycetes</taxon>
        <taxon>Hypocreomycetidae</taxon>
        <taxon>Glomerellales</taxon>
        <taxon>Glomerellaceae</taxon>
        <taxon>Colletotrichum</taxon>
        <taxon>Colletotrichum graminicola species complex</taxon>
    </lineage>
</organism>
<protein>
    <submittedName>
        <fullName evidence="1">Uncharacterized protein</fullName>
    </submittedName>
</protein>
<dbReference type="Proteomes" id="UP001232148">
    <property type="component" value="Unassembled WGS sequence"/>
</dbReference>